<name>A0AA88KLW1_NAELO</name>
<dbReference type="AlphaFoldDB" id="A0AA88KLW1"/>
<proteinExistence type="predicted"/>
<dbReference type="GeneID" id="68095355"/>
<reference evidence="2 3" key="1">
    <citation type="journal article" date="2018" name="BMC Genomics">
        <title>The genome of Naegleria lovaniensis, the basis for a comparative approach to unravel pathogenicity factors of the human pathogenic amoeba N. fowleri.</title>
        <authorList>
            <person name="Liechti N."/>
            <person name="Schurch N."/>
            <person name="Bruggmann R."/>
            <person name="Wittwer M."/>
        </authorList>
    </citation>
    <scope>NUCLEOTIDE SEQUENCE [LARGE SCALE GENOMIC DNA]</scope>
    <source>
        <strain evidence="2 3">ATCC 30569</strain>
    </source>
</reference>
<comment type="caution">
    <text evidence="2">The sequence shown here is derived from an EMBL/GenBank/DDBJ whole genome shotgun (WGS) entry which is preliminary data.</text>
</comment>
<organism evidence="2 3">
    <name type="scientific">Naegleria lovaniensis</name>
    <name type="common">Amoeba</name>
    <dbReference type="NCBI Taxonomy" id="51637"/>
    <lineage>
        <taxon>Eukaryota</taxon>
        <taxon>Discoba</taxon>
        <taxon>Heterolobosea</taxon>
        <taxon>Tetramitia</taxon>
        <taxon>Eutetramitia</taxon>
        <taxon>Vahlkampfiidae</taxon>
        <taxon>Naegleria</taxon>
    </lineage>
</organism>
<feature type="region of interest" description="Disordered" evidence="1">
    <location>
        <begin position="994"/>
        <end position="1019"/>
    </location>
</feature>
<evidence type="ECO:0000256" key="1">
    <source>
        <dbReference type="SAM" id="MobiDB-lite"/>
    </source>
</evidence>
<dbReference type="EMBL" id="PYSW02000017">
    <property type="protein sequence ID" value="KAG2385751.1"/>
    <property type="molecule type" value="Genomic_DNA"/>
</dbReference>
<sequence>MFSTPSLEYFYPTFSSPDEKVEQQDKSHSTIGSLFQDMNLRDGPPTTSSPSASSSTTELKWNPISLMPPTTTINFLSKPRNVVHGDTYLKVVGRGDTRRELSFDEWRLVASFVTKFVAFKSLANVNRTSRLAVLSCHFVQDWKCVESFVLKWMKRAKAAGHSDQCRGENSLLPNERLHDMLYLLHDLNLFDLNQFVHPMEKNIHYSHEDSLVPIPNYYSMKCVQCACELGFYALIDQLIEKPFLLPSIMKPSERNLCLKLAFSNNNDETAKRIVKLYIRRIFEDTPYNNLLQISDHSLHTILVMCADSQTSGIIVIMYSFLQQEFAKTLKDQEANDILSESINTFFIEGQYYSKLLNKKDFESALFVLQKYLALNCKNNRTSSHGNELQPTSLSVLGKSLKGALAYSRDVEFMLWLFNTLFTELTPYIENPNSIISDIAQECMLSANTKMYCEYIQKYEKRDVNKDKILVEHSLASLNSTFTVELFSLIRPSFNAFQQALLRTYDKADMLFGIFEPWLSENYPEELADFLFQRVTLLREGSDRYTDPQSSHVKKLFNSRVQKKLASLFMADKVKNWADLIYLMQTYECLSDFYEFLFEKFQTDRKLGLSKLFQFIAEHKANVIVEFPRVFPLMYNSITDMSNIYNVKLKKDFQLVTHSTQLLIFLLRHPILGKYLNLLASFWPTITSISNTKMKYFFNESAQCNPDIIAVLNASMMSEKEIAEIIQYLLSKDVAYFNSFIHINSITTDHLLQIPSTSFFNPSNLTHIRDVCKIVNLLWTKFEQDQVKIKFRDLFCVLYSSTGLYDHVTVVMKYHRKFMEMIEDIMYEMLLCDDYFDTVSQFKLRLNDSCSSQAKDMEIFGPKEFDFTPTSFLLRNPTRLIDALKSKTNKHQRTKFLVAWKSLIQQLLPSEAMDEVSKLLTLLQPINDLGGFKNQMLTNHTISSGSTMSNKAVANPFTTQPSFDFSKNPFSSGSSPFTFNTFSFTAPSSAACEPQTNAKVHASSTSSVRKNVHSRTTHWK</sequence>
<evidence type="ECO:0000313" key="3">
    <source>
        <dbReference type="Proteomes" id="UP000816034"/>
    </source>
</evidence>
<keyword evidence="3" id="KW-1185">Reference proteome</keyword>
<evidence type="ECO:0000313" key="2">
    <source>
        <dbReference type="EMBL" id="KAG2385751.1"/>
    </source>
</evidence>
<feature type="compositionally biased region" description="Low complexity" evidence="1">
    <location>
        <begin position="44"/>
        <end position="57"/>
    </location>
</feature>
<feature type="compositionally biased region" description="Polar residues" evidence="1">
    <location>
        <begin position="994"/>
        <end position="1008"/>
    </location>
</feature>
<accession>A0AA88KLW1</accession>
<dbReference type="RefSeq" id="XP_044549744.1">
    <property type="nucleotide sequence ID" value="XM_044692369.1"/>
</dbReference>
<gene>
    <name evidence="2" type="ORF">C9374_002900</name>
</gene>
<feature type="compositionally biased region" description="Basic residues" evidence="1">
    <location>
        <begin position="1009"/>
        <end position="1019"/>
    </location>
</feature>
<dbReference type="Proteomes" id="UP000816034">
    <property type="component" value="Unassembled WGS sequence"/>
</dbReference>
<protein>
    <submittedName>
        <fullName evidence="2">Uncharacterized protein</fullName>
    </submittedName>
</protein>
<feature type="region of interest" description="Disordered" evidence="1">
    <location>
        <begin position="35"/>
        <end position="57"/>
    </location>
</feature>